<dbReference type="PANTHER" id="PTHR43792">
    <property type="entry name" value="GNAT FAMILY, PUTATIVE (AFU_ORTHOLOGUE AFUA_3G00765)-RELATED-RELATED"/>
    <property type="match status" value="1"/>
</dbReference>
<proteinExistence type="predicted"/>
<sequence>MTELRTERLTLRRWRDTDREPFAALNADPEVMRHFPATLTRAQSDAMIDRVDGDLARQGYGLWAVDAPGGFIGFVGLARPRFEAHFTPAIEIGWRLSRHAWGHGYATEAARTVLAHAFTTLALPGLVSFTAHTNTRSRAVMRRLGFRHDPAEDFHHPNMSPDDPLQPCVLYRLDAATWRARTSGEITN</sequence>
<comment type="caution">
    <text evidence="2">The sequence shown here is derived from an EMBL/GenBank/DDBJ whole genome shotgun (WGS) entry which is preliminary data.</text>
</comment>
<dbReference type="InterPro" id="IPR051531">
    <property type="entry name" value="N-acetyltransferase"/>
</dbReference>
<dbReference type="Pfam" id="PF13302">
    <property type="entry name" value="Acetyltransf_3"/>
    <property type="match status" value="1"/>
</dbReference>
<evidence type="ECO:0000259" key="1">
    <source>
        <dbReference type="PROSITE" id="PS51186"/>
    </source>
</evidence>
<evidence type="ECO:0000313" key="3">
    <source>
        <dbReference type="Proteomes" id="UP001183629"/>
    </source>
</evidence>
<dbReference type="InterPro" id="IPR016181">
    <property type="entry name" value="Acyl_CoA_acyltransferase"/>
</dbReference>
<dbReference type="PROSITE" id="PS51186">
    <property type="entry name" value="GNAT"/>
    <property type="match status" value="1"/>
</dbReference>
<dbReference type="PANTHER" id="PTHR43792:SF1">
    <property type="entry name" value="N-ACETYLTRANSFERASE DOMAIN-CONTAINING PROTEIN"/>
    <property type="match status" value="1"/>
</dbReference>
<keyword evidence="3" id="KW-1185">Reference proteome</keyword>
<dbReference type="EMBL" id="JAVDYC010000001">
    <property type="protein sequence ID" value="MDR7326211.1"/>
    <property type="molecule type" value="Genomic_DNA"/>
</dbReference>
<dbReference type="GO" id="GO:0016747">
    <property type="term" value="F:acyltransferase activity, transferring groups other than amino-acyl groups"/>
    <property type="evidence" value="ECO:0007669"/>
    <property type="project" value="InterPro"/>
</dbReference>
<dbReference type="Proteomes" id="UP001183629">
    <property type="component" value="Unassembled WGS sequence"/>
</dbReference>
<dbReference type="InterPro" id="IPR000182">
    <property type="entry name" value="GNAT_dom"/>
</dbReference>
<dbReference type="RefSeq" id="WP_310421540.1">
    <property type="nucleotide sequence ID" value="NZ_JAVDYC010000001.1"/>
</dbReference>
<dbReference type="AlphaFoldDB" id="A0AAE3ZWL2"/>
<gene>
    <name evidence="2" type="ORF">J2S44_006461</name>
</gene>
<evidence type="ECO:0000313" key="2">
    <source>
        <dbReference type="EMBL" id="MDR7326211.1"/>
    </source>
</evidence>
<feature type="domain" description="N-acetyltransferase" evidence="1">
    <location>
        <begin position="9"/>
        <end position="164"/>
    </location>
</feature>
<accession>A0AAE3ZWL2</accession>
<organism evidence="2 3">
    <name type="scientific">Catenuloplanes niger</name>
    <dbReference type="NCBI Taxonomy" id="587534"/>
    <lineage>
        <taxon>Bacteria</taxon>
        <taxon>Bacillati</taxon>
        <taxon>Actinomycetota</taxon>
        <taxon>Actinomycetes</taxon>
        <taxon>Micromonosporales</taxon>
        <taxon>Micromonosporaceae</taxon>
        <taxon>Catenuloplanes</taxon>
    </lineage>
</organism>
<protein>
    <submittedName>
        <fullName evidence="2">RimJ/RimL family protein N-acetyltransferase</fullName>
    </submittedName>
</protein>
<dbReference type="Gene3D" id="3.40.630.30">
    <property type="match status" value="1"/>
</dbReference>
<name>A0AAE3ZWL2_9ACTN</name>
<dbReference type="SUPFAM" id="SSF55729">
    <property type="entry name" value="Acyl-CoA N-acyltransferases (Nat)"/>
    <property type="match status" value="1"/>
</dbReference>
<reference evidence="2 3" key="1">
    <citation type="submission" date="2023-07" db="EMBL/GenBank/DDBJ databases">
        <title>Sequencing the genomes of 1000 actinobacteria strains.</title>
        <authorList>
            <person name="Klenk H.-P."/>
        </authorList>
    </citation>
    <scope>NUCLEOTIDE SEQUENCE [LARGE SCALE GENOMIC DNA]</scope>
    <source>
        <strain evidence="2 3">DSM 44711</strain>
    </source>
</reference>